<name>A0A6J7AP52_9ZZZZ</name>
<protein>
    <submittedName>
        <fullName evidence="1">Unannotated protein</fullName>
    </submittedName>
</protein>
<accession>A0A6J7AP52</accession>
<proteinExistence type="predicted"/>
<evidence type="ECO:0000313" key="1">
    <source>
        <dbReference type="EMBL" id="CAB4834637.1"/>
    </source>
</evidence>
<dbReference type="SUPFAM" id="SSF52540">
    <property type="entry name" value="P-loop containing nucleoside triphosphate hydrolases"/>
    <property type="match status" value="1"/>
</dbReference>
<gene>
    <name evidence="1" type="ORF">UFOPK3099_02571</name>
</gene>
<dbReference type="EMBL" id="CAFAAV010000266">
    <property type="protein sequence ID" value="CAB4834637.1"/>
    <property type="molecule type" value="Genomic_DNA"/>
</dbReference>
<dbReference type="Gene3D" id="3.40.50.300">
    <property type="entry name" value="P-loop containing nucleotide triphosphate hydrolases"/>
    <property type="match status" value="1"/>
</dbReference>
<dbReference type="AlphaFoldDB" id="A0A6J7AP52"/>
<organism evidence="1">
    <name type="scientific">freshwater metagenome</name>
    <dbReference type="NCBI Taxonomy" id="449393"/>
    <lineage>
        <taxon>unclassified sequences</taxon>
        <taxon>metagenomes</taxon>
        <taxon>ecological metagenomes</taxon>
    </lineage>
</organism>
<reference evidence="1" key="1">
    <citation type="submission" date="2020-05" db="EMBL/GenBank/DDBJ databases">
        <authorList>
            <person name="Chiriac C."/>
            <person name="Salcher M."/>
            <person name="Ghai R."/>
            <person name="Kavagutti S V."/>
        </authorList>
    </citation>
    <scope>NUCLEOTIDE SEQUENCE</scope>
</reference>
<sequence length="69" mass="7347">MVVVASRPSTISLADDVLFLDGGVVVAHGRHDELMQNVPRYRRLIEAFEHDRAALDADADADATSGGGV</sequence>
<dbReference type="InterPro" id="IPR027417">
    <property type="entry name" value="P-loop_NTPase"/>
</dbReference>